<dbReference type="PANTHER" id="PTHR11895:SF7">
    <property type="entry name" value="GLUTAMYL-TRNA(GLN) AMIDOTRANSFERASE SUBUNIT A, MITOCHONDRIAL"/>
    <property type="match status" value="1"/>
</dbReference>
<dbReference type="AlphaFoldDB" id="A0A9D2C9H8"/>
<dbReference type="EMBL" id="DXDC01000176">
    <property type="protein sequence ID" value="HIY65839.1"/>
    <property type="molecule type" value="Genomic_DNA"/>
</dbReference>
<feature type="non-terminal residue" evidence="3">
    <location>
        <position position="1"/>
    </location>
</feature>
<protein>
    <recommendedName>
        <fullName evidence="2">Amidase domain-containing protein</fullName>
    </recommendedName>
</protein>
<reference evidence="3" key="1">
    <citation type="journal article" date="2021" name="PeerJ">
        <title>Extensive microbial diversity within the chicken gut microbiome revealed by metagenomics and culture.</title>
        <authorList>
            <person name="Gilroy R."/>
            <person name="Ravi A."/>
            <person name="Getino M."/>
            <person name="Pursley I."/>
            <person name="Horton D.L."/>
            <person name="Alikhan N.F."/>
            <person name="Baker D."/>
            <person name="Gharbi K."/>
            <person name="Hall N."/>
            <person name="Watson M."/>
            <person name="Adriaenssens E.M."/>
            <person name="Foster-Nyarko E."/>
            <person name="Jarju S."/>
            <person name="Secka A."/>
            <person name="Antonio M."/>
            <person name="Oren A."/>
            <person name="Chaudhuri R.R."/>
            <person name="La Ragione R."/>
            <person name="Hildebrand F."/>
            <person name="Pallen M.J."/>
        </authorList>
    </citation>
    <scope>NUCLEOTIDE SEQUENCE</scope>
    <source>
        <strain evidence="3">ChiGjej1B1-98</strain>
    </source>
</reference>
<dbReference type="InterPro" id="IPR036928">
    <property type="entry name" value="AS_sf"/>
</dbReference>
<comment type="similarity">
    <text evidence="1">Belongs to the amidase family.</text>
</comment>
<dbReference type="InterPro" id="IPR000120">
    <property type="entry name" value="Amidase"/>
</dbReference>
<accession>A0A9D2C9H8</accession>
<dbReference type="InterPro" id="IPR023631">
    <property type="entry name" value="Amidase_dom"/>
</dbReference>
<feature type="domain" description="Amidase" evidence="2">
    <location>
        <begin position="3"/>
        <end position="115"/>
    </location>
</feature>
<evidence type="ECO:0000259" key="2">
    <source>
        <dbReference type="Pfam" id="PF01425"/>
    </source>
</evidence>
<dbReference type="Proteomes" id="UP000824005">
    <property type="component" value="Unassembled WGS sequence"/>
</dbReference>
<proteinExistence type="inferred from homology"/>
<dbReference type="SUPFAM" id="SSF75304">
    <property type="entry name" value="Amidase signature (AS) enzymes"/>
    <property type="match status" value="1"/>
</dbReference>
<evidence type="ECO:0000256" key="1">
    <source>
        <dbReference type="ARBA" id="ARBA00009199"/>
    </source>
</evidence>
<name>A0A9D2C9H8_9MICO</name>
<gene>
    <name evidence="3" type="ORF">H9830_06125</name>
</gene>
<organism evidence="3 4">
    <name type="scientific">Candidatus Agrococcus pullicola</name>
    <dbReference type="NCBI Taxonomy" id="2838429"/>
    <lineage>
        <taxon>Bacteria</taxon>
        <taxon>Bacillati</taxon>
        <taxon>Actinomycetota</taxon>
        <taxon>Actinomycetes</taxon>
        <taxon>Micrococcales</taxon>
        <taxon>Microbacteriaceae</taxon>
        <taxon>Agrococcus</taxon>
    </lineage>
</organism>
<sequence length="137" mass="14999">AHPEFFGEELTRRLVQGRETTGTAYSRSLEWAQRWRSTLAQTFQRVDVVVTPTVPISAPMIRVMPRVAGKPSLTEFTRPWCLARGPSLNVPIGFARHSPVGMLVNGPPGAEDLVLSVGEAFQGATDWHGHRPVATVA</sequence>
<comment type="caution">
    <text evidence="3">The sequence shown here is derived from an EMBL/GenBank/DDBJ whole genome shotgun (WGS) entry which is preliminary data.</text>
</comment>
<dbReference type="Gene3D" id="3.90.1300.10">
    <property type="entry name" value="Amidase signature (AS) domain"/>
    <property type="match status" value="1"/>
</dbReference>
<dbReference type="Pfam" id="PF01425">
    <property type="entry name" value="Amidase"/>
    <property type="match status" value="1"/>
</dbReference>
<evidence type="ECO:0000313" key="3">
    <source>
        <dbReference type="EMBL" id="HIY65839.1"/>
    </source>
</evidence>
<dbReference type="GO" id="GO:0003824">
    <property type="term" value="F:catalytic activity"/>
    <property type="evidence" value="ECO:0007669"/>
    <property type="project" value="InterPro"/>
</dbReference>
<reference evidence="3" key="2">
    <citation type="submission" date="2021-04" db="EMBL/GenBank/DDBJ databases">
        <authorList>
            <person name="Gilroy R."/>
        </authorList>
    </citation>
    <scope>NUCLEOTIDE SEQUENCE</scope>
    <source>
        <strain evidence="3">ChiGjej1B1-98</strain>
    </source>
</reference>
<evidence type="ECO:0000313" key="4">
    <source>
        <dbReference type="Proteomes" id="UP000824005"/>
    </source>
</evidence>
<dbReference type="PANTHER" id="PTHR11895">
    <property type="entry name" value="TRANSAMIDASE"/>
    <property type="match status" value="1"/>
</dbReference>